<dbReference type="EC" id="3.5.1.28" evidence="5"/>
<dbReference type="OrthoDB" id="9794842at2"/>
<dbReference type="NCBIfam" id="NF008758">
    <property type="entry name" value="PRK11789.1"/>
    <property type="match status" value="1"/>
</dbReference>
<evidence type="ECO:0000256" key="9">
    <source>
        <dbReference type="ARBA" id="ARBA00022833"/>
    </source>
</evidence>
<evidence type="ECO:0000256" key="4">
    <source>
        <dbReference type="ARBA" id="ARBA00007553"/>
    </source>
</evidence>
<keyword evidence="6" id="KW-0963">Cytoplasm</keyword>
<dbReference type="PANTHER" id="PTHR30417:SF4">
    <property type="entry name" value="1,6-ANHYDRO-N-ACETYLMURAMYL-L-ALANINE AMIDASE AMPD"/>
    <property type="match status" value="1"/>
</dbReference>
<keyword evidence="10" id="KW-0961">Cell wall biogenesis/degradation</keyword>
<protein>
    <recommendedName>
        <fullName evidence="11">1,6-anhydro-N-acetylmuramyl-L-alanine amidase AmpD</fullName>
        <ecNumber evidence="5">3.5.1.28</ecNumber>
    </recommendedName>
    <alternativeName>
        <fullName evidence="12">N-acetylmuramoyl-L-alanine amidase</fullName>
    </alternativeName>
</protein>
<evidence type="ECO:0000256" key="6">
    <source>
        <dbReference type="ARBA" id="ARBA00022490"/>
    </source>
</evidence>
<dbReference type="GO" id="GO:0009254">
    <property type="term" value="P:peptidoglycan turnover"/>
    <property type="evidence" value="ECO:0007669"/>
    <property type="project" value="TreeGrafter"/>
</dbReference>
<comment type="catalytic activity">
    <reaction evidence="1">
        <text>Hydrolyzes the link between N-acetylmuramoyl residues and L-amino acid residues in certain cell-wall glycopeptides.</text>
        <dbReference type="EC" id="3.5.1.28"/>
    </reaction>
</comment>
<dbReference type="InterPro" id="IPR036505">
    <property type="entry name" value="Amidase/PGRP_sf"/>
</dbReference>
<proteinExistence type="inferred from homology"/>
<dbReference type="SUPFAM" id="SSF55846">
    <property type="entry name" value="N-acetylmuramoyl-L-alanine amidase-like"/>
    <property type="match status" value="1"/>
</dbReference>
<dbReference type="PANTHER" id="PTHR30417">
    <property type="entry name" value="N-ACETYLMURAMOYL-L-ALANINE AMIDASE AMID"/>
    <property type="match status" value="1"/>
</dbReference>
<comment type="similarity">
    <text evidence="4">Belongs to the N-acetylmuramoyl-L-alanine amidase 2 family.</text>
</comment>
<evidence type="ECO:0000256" key="1">
    <source>
        <dbReference type="ARBA" id="ARBA00001561"/>
    </source>
</evidence>
<dbReference type="Gene3D" id="3.40.80.10">
    <property type="entry name" value="Peptidoglycan recognition protein-like"/>
    <property type="match status" value="1"/>
</dbReference>
<evidence type="ECO:0000259" key="13">
    <source>
        <dbReference type="SMART" id="SM00644"/>
    </source>
</evidence>
<evidence type="ECO:0000256" key="7">
    <source>
        <dbReference type="ARBA" id="ARBA00022723"/>
    </source>
</evidence>
<keyword evidence="15" id="KW-1185">Reference proteome</keyword>
<evidence type="ECO:0000313" key="14">
    <source>
        <dbReference type="EMBL" id="MDG5977509.1"/>
    </source>
</evidence>
<dbReference type="InterPro" id="IPR002502">
    <property type="entry name" value="Amidase_domain"/>
</dbReference>
<organism evidence="14 15">
    <name type="scientific">Hydrogenophaga taeniospiralis CCUG 15921</name>
    <dbReference type="NCBI Taxonomy" id="1281780"/>
    <lineage>
        <taxon>Bacteria</taxon>
        <taxon>Pseudomonadati</taxon>
        <taxon>Pseudomonadota</taxon>
        <taxon>Betaproteobacteria</taxon>
        <taxon>Burkholderiales</taxon>
        <taxon>Comamonadaceae</taxon>
        <taxon>Hydrogenophaga</taxon>
    </lineage>
</organism>
<keyword evidence="7" id="KW-0479">Metal-binding</keyword>
<evidence type="ECO:0000256" key="12">
    <source>
        <dbReference type="ARBA" id="ARBA00042615"/>
    </source>
</evidence>
<evidence type="ECO:0000256" key="3">
    <source>
        <dbReference type="ARBA" id="ARBA00004496"/>
    </source>
</evidence>
<dbReference type="Proteomes" id="UP001152876">
    <property type="component" value="Unassembled WGS sequence"/>
</dbReference>
<gene>
    <name evidence="14" type="ORF">H010_19794</name>
</gene>
<accession>A0A9X4SBI7</accession>
<comment type="subcellular location">
    <subcellularLocation>
        <location evidence="3">Cytoplasm</location>
    </subcellularLocation>
</comment>
<feature type="domain" description="N-acetylmuramoyl-L-alanine amidase" evidence="13">
    <location>
        <begin position="27"/>
        <end position="175"/>
    </location>
</feature>
<name>A0A9X4SBI7_9BURK</name>
<dbReference type="CDD" id="cd06583">
    <property type="entry name" value="PGRP"/>
    <property type="match status" value="1"/>
</dbReference>
<comment type="cofactor">
    <cofactor evidence="2">
        <name>Zn(2+)</name>
        <dbReference type="ChEBI" id="CHEBI:29105"/>
    </cofactor>
</comment>
<evidence type="ECO:0000256" key="8">
    <source>
        <dbReference type="ARBA" id="ARBA00022801"/>
    </source>
</evidence>
<evidence type="ECO:0000256" key="2">
    <source>
        <dbReference type="ARBA" id="ARBA00001947"/>
    </source>
</evidence>
<dbReference type="Pfam" id="PF01510">
    <property type="entry name" value="Amidase_2"/>
    <property type="match status" value="1"/>
</dbReference>
<keyword evidence="8" id="KW-0378">Hydrolase</keyword>
<evidence type="ECO:0000313" key="15">
    <source>
        <dbReference type="Proteomes" id="UP001152876"/>
    </source>
</evidence>
<dbReference type="AlphaFoldDB" id="A0A9X4SBI7"/>
<dbReference type="SMART" id="SM00644">
    <property type="entry name" value="Ami_2"/>
    <property type="match status" value="1"/>
</dbReference>
<keyword evidence="9" id="KW-0862">Zinc</keyword>
<reference evidence="14" key="1">
    <citation type="submission" date="2013-01" db="EMBL/GenBank/DDBJ databases">
        <title>Genome draft of Hydrogenophaga taeniospiralis 2K1.</title>
        <authorList>
            <person name="Gomila M."/>
            <person name="Lalucat J."/>
        </authorList>
    </citation>
    <scope>NUCLEOTIDE SEQUENCE</scope>
    <source>
        <strain evidence="14">CCUG 15921</strain>
    </source>
</reference>
<dbReference type="GO" id="GO:0009253">
    <property type="term" value="P:peptidoglycan catabolic process"/>
    <property type="evidence" value="ECO:0007669"/>
    <property type="project" value="InterPro"/>
</dbReference>
<dbReference type="EMBL" id="AOGK01000022">
    <property type="protein sequence ID" value="MDG5977509.1"/>
    <property type="molecule type" value="Genomic_DNA"/>
</dbReference>
<evidence type="ECO:0000256" key="5">
    <source>
        <dbReference type="ARBA" id="ARBA00011901"/>
    </source>
</evidence>
<dbReference type="RefSeq" id="WP_068167297.1">
    <property type="nucleotide sequence ID" value="NZ_AOGK01000022.1"/>
</dbReference>
<dbReference type="GO" id="GO:0071555">
    <property type="term" value="P:cell wall organization"/>
    <property type="evidence" value="ECO:0007669"/>
    <property type="project" value="UniProtKB-KW"/>
</dbReference>
<evidence type="ECO:0000256" key="10">
    <source>
        <dbReference type="ARBA" id="ARBA00023316"/>
    </source>
</evidence>
<comment type="caution">
    <text evidence="14">The sequence shown here is derived from an EMBL/GenBank/DDBJ whole genome shotgun (WGS) entry which is preliminary data.</text>
</comment>
<evidence type="ECO:0000256" key="11">
    <source>
        <dbReference type="ARBA" id="ARBA00039257"/>
    </source>
</evidence>
<dbReference type="InterPro" id="IPR051206">
    <property type="entry name" value="NAMLAA_amidase_2"/>
</dbReference>
<sequence length="206" mass="23254">MRAEARHAPPRWHWRGGWLDAARHCPSPNFGPRPHGAHIDLIVIHSISLPPGVYGGPQVEQLFTNQLDWQAHPYFEQIRGMEVSSHFFIRRDGELVQFVDADARAWHAGASCWRGRDNCNDDSIGIELEGLEGDSFEASQYLTLTRLCASLRARYPVAYVAGHEHIAPGRKQDPGPGFDWARLRQGLGWPPRCFPQDTDRVLTAND</sequence>
<dbReference type="GO" id="GO:0008745">
    <property type="term" value="F:N-acetylmuramoyl-L-alanine amidase activity"/>
    <property type="evidence" value="ECO:0007669"/>
    <property type="project" value="UniProtKB-EC"/>
</dbReference>
<dbReference type="GO" id="GO:0046872">
    <property type="term" value="F:metal ion binding"/>
    <property type="evidence" value="ECO:0007669"/>
    <property type="project" value="UniProtKB-KW"/>
</dbReference>
<dbReference type="GO" id="GO:0005737">
    <property type="term" value="C:cytoplasm"/>
    <property type="evidence" value="ECO:0007669"/>
    <property type="project" value="UniProtKB-SubCell"/>
</dbReference>